<evidence type="ECO:0000256" key="1">
    <source>
        <dbReference type="ARBA" id="ARBA00004141"/>
    </source>
</evidence>
<accession>A0A061BA27</accession>
<dbReference type="InterPro" id="IPR039421">
    <property type="entry name" value="Type_1_exporter"/>
</dbReference>
<evidence type="ECO:0000256" key="4">
    <source>
        <dbReference type="ARBA" id="ARBA00022741"/>
    </source>
</evidence>
<evidence type="ECO:0000256" key="6">
    <source>
        <dbReference type="ARBA" id="ARBA00022989"/>
    </source>
</evidence>
<dbReference type="SUPFAM" id="SSF90123">
    <property type="entry name" value="ABC transporter transmembrane region"/>
    <property type="match status" value="1"/>
</dbReference>
<feature type="transmembrane region" description="Helical" evidence="9">
    <location>
        <begin position="323"/>
        <end position="341"/>
    </location>
</feature>
<reference evidence="12" key="1">
    <citation type="journal article" date="2014" name="Genome Announc.">
        <title>Genome sequence of the yeast Cyberlindnera fabianii (Hansenula fabianii).</title>
        <authorList>
            <person name="Freel K.C."/>
            <person name="Sarilar V."/>
            <person name="Neuveglise C."/>
            <person name="Devillers H."/>
            <person name="Friedrich A."/>
            <person name="Schacherer J."/>
        </authorList>
    </citation>
    <scope>NUCLEOTIDE SEQUENCE</scope>
    <source>
        <strain evidence="12">YJS4271</strain>
    </source>
</reference>
<feature type="region of interest" description="Disordered" evidence="8">
    <location>
        <begin position="746"/>
        <end position="776"/>
    </location>
</feature>
<dbReference type="CDD" id="cd18573">
    <property type="entry name" value="ABC_6TM_ABCB10_like"/>
    <property type="match status" value="1"/>
</dbReference>
<dbReference type="PIRSF" id="PIRSF002773">
    <property type="entry name" value="ABC_prm/ATPase_B"/>
    <property type="match status" value="1"/>
</dbReference>
<dbReference type="VEuPathDB" id="FungiDB:BON22_1724"/>
<sequence length="814" mass="89775">MTSVLRRPPQALTHFTLGLPPLRKPPHWPVSQRGLSSFSSSSRPLLHSIFLTSSTPLAGVTLTTMAISTRSLAQIHTRSKAHRLAHLRSEITKRLLSTTPERRAHTAPTAHEPSPADDNHRQKLKQLQTEEIEAEEEHSTSPPPPPPQESKTDSAFKDIGKLLKLAFRDWKLLSVALSLLLISVIVNMTMPKAYGMVLDATKHVFEGQLPAIWNGFSLYEFVGILAVILLLGIGADYGRIIMLRILGERLVARLRSNVIKKTMSQDAEFFDVHKVGDLISRLGSDAYVVSRSMTQNISDGFKHAITGAVSITSMFLISTQLASAVFVFLPAILVGTLIFGTKVRKISRGIQEATGNLTKVGEEQLSGIKTIQSFVAEQKELHKYNGAIRRVFGLGKREAKLNAIFYSSTYMMSDATFLLILAYGAQLVAAGSLSVGDMAAFMLYVNHSGSSMFGLASFYSELMKGTGAASRLFELVDRDPKINPTKGVPLLEKPKGLIEFKNVDFAYPTRPKLTIFKDLSLTIPAGSNVCIVGPSGKGKSTITSLMLRYYDPLAGQILLDGKDITKYNAKSLRRHLGVVQQEPILMSGTIRDNITFGLKQRNVPEELVIEAAKKANCHEFIEKFPDGYDTIIGPRGALLSGGQKQRISIARALIKNPSVLILDEATSALDSKSEHAINLTLQRLMRDEKMTSISIAHRLSTIRKADLVIVLGYDGKVAETGNFVDLYANRNSALFKLMNEDKAAEAAHNDKKKKKKMNEQYNENNDGEDGEEEMVNEAFSEEFIKKEIIKKGLEDLAFDDPVVKSSQNIEQPSK</sequence>
<dbReference type="OrthoDB" id="6500128at2759"/>
<feature type="transmembrane region" description="Helical" evidence="9">
    <location>
        <begin position="417"/>
        <end position="445"/>
    </location>
</feature>
<dbReference type="GO" id="GO:0015421">
    <property type="term" value="F:ABC-type oligopeptide transporter activity"/>
    <property type="evidence" value="ECO:0007669"/>
    <property type="project" value="TreeGrafter"/>
</dbReference>
<dbReference type="AlphaFoldDB" id="A0A061BA27"/>
<dbReference type="InterPro" id="IPR003439">
    <property type="entry name" value="ABC_transporter-like_ATP-bd"/>
</dbReference>
<keyword evidence="4" id="KW-0547">Nucleotide-binding</keyword>
<feature type="transmembrane region" description="Helical" evidence="9">
    <location>
        <begin position="172"/>
        <end position="191"/>
    </location>
</feature>
<dbReference type="GO" id="GO:0016887">
    <property type="term" value="F:ATP hydrolysis activity"/>
    <property type="evidence" value="ECO:0007669"/>
    <property type="project" value="InterPro"/>
</dbReference>
<dbReference type="Pfam" id="PF00664">
    <property type="entry name" value="ABC_membrane"/>
    <property type="match status" value="1"/>
</dbReference>
<dbReference type="InterPro" id="IPR017871">
    <property type="entry name" value="ABC_transporter-like_CS"/>
</dbReference>
<dbReference type="SUPFAM" id="SSF52540">
    <property type="entry name" value="P-loop containing nucleoside triphosphate hydrolases"/>
    <property type="match status" value="1"/>
</dbReference>
<evidence type="ECO:0000313" key="12">
    <source>
        <dbReference type="EMBL" id="CDR44736.1"/>
    </source>
</evidence>
<proteinExistence type="inferred from homology"/>
<dbReference type="InterPro" id="IPR036640">
    <property type="entry name" value="ABC1_TM_sf"/>
</dbReference>
<dbReference type="PhylomeDB" id="A0A061BA27"/>
<keyword evidence="7 9" id="KW-0472">Membrane</keyword>
<dbReference type="PANTHER" id="PTHR43394">
    <property type="entry name" value="ATP-DEPENDENT PERMEASE MDL1, MITOCHONDRIAL"/>
    <property type="match status" value="1"/>
</dbReference>
<comment type="subcellular location">
    <subcellularLocation>
        <location evidence="1">Membrane</location>
        <topology evidence="1">Multi-pass membrane protein</topology>
    </subcellularLocation>
</comment>
<dbReference type="InterPro" id="IPR003593">
    <property type="entry name" value="AAA+_ATPase"/>
</dbReference>
<dbReference type="Gene3D" id="3.40.50.300">
    <property type="entry name" value="P-loop containing nucleotide triphosphate hydrolases"/>
    <property type="match status" value="1"/>
</dbReference>
<dbReference type="Pfam" id="PF00005">
    <property type="entry name" value="ABC_tran"/>
    <property type="match status" value="1"/>
</dbReference>
<feature type="domain" description="ABC transmembrane type-1" evidence="11">
    <location>
        <begin position="175"/>
        <end position="464"/>
    </location>
</feature>
<dbReference type="PANTHER" id="PTHR43394:SF2">
    <property type="entry name" value="ATP-DEPENDENT PERMEASE MDL2, MITOCHONDRIAL"/>
    <property type="match status" value="1"/>
</dbReference>
<evidence type="ECO:0000256" key="2">
    <source>
        <dbReference type="ARBA" id="ARBA00005580"/>
    </source>
</evidence>
<keyword evidence="3 9" id="KW-0812">Transmembrane</keyword>
<feature type="transmembrane region" description="Helical" evidence="9">
    <location>
        <begin position="211"/>
        <end position="235"/>
    </location>
</feature>
<keyword evidence="6 9" id="KW-1133">Transmembrane helix</keyword>
<dbReference type="GO" id="GO:0005743">
    <property type="term" value="C:mitochondrial inner membrane"/>
    <property type="evidence" value="ECO:0007669"/>
    <property type="project" value="TreeGrafter"/>
</dbReference>
<dbReference type="Gene3D" id="1.20.1560.10">
    <property type="entry name" value="ABC transporter type 1, transmembrane domain"/>
    <property type="match status" value="1"/>
</dbReference>
<dbReference type="PROSITE" id="PS50929">
    <property type="entry name" value="ABC_TM1F"/>
    <property type="match status" value="1"/>
</dbReference>
<dbReference type="PROSITE" id="PS00211">
    <property type="entry name" value="ABC_TRANSPORTER_1"/>
    <property type="match status" value="1"/>
</dbReference>
<feature type="region of interest" description="Disordered" evidence="8">
    <location>
        <begin position="94"/>
        <end position="153"/>
    </location>
</feature>
<dbReference type="GO" id="GO:0090374">
    <property type="term" value="P:oligopeptide export from mitochondrion"/>
    <property type="evidence" value="ECO:0007669"/>
    <property type="project" value="TreeGrafter"/>
</dbReference>
<feature type="compositionally biased region" description="Acidic residues" evidence="8">
    <location>
        <begin position="765"/>
        <end position="775"/>
    </location>
</feature>
<protein>
    <submittedName>
        <fullName evidence="12">CYFA0S15e02102g1_1</fullName>
    </submittedName>
</protein>
<evidence type="ECO:0000256" key="9">
    <source>
        <dbReference type="SAM" id="Phobius"/>
    </source>
</evidence>
<evidence type="ECO:0000256" key="3">
    <source>
        <dbReference type="ARBA" id="ARBA00022692"/>
    </source>
</evidence>
<name>A0A061BA27_CYBFA</name>
<gene>
    <name evidence="12" type="ORF">CYFA0S_15e02102g</name>
</gene>
<dbReference type="InterPro" id="IPR011527">
    <property type="entry name" value="ABC1_TM_dom"/>
</dbReference>
<evidence type="ECO:0000256" key="7">
    <source>
        <dbReference type="ARBA" id="ARBA00023136"/>
    </source>
</evidence>
<organism evidence="12">
    <name type="scientific">Cyberlindnera fabianii</name>
    <name type="common">Yeast</name>
    <name type="synonym">Hansenula fabianii</name>
    <dbReference type="NCBI Taxonomy" id="36022"/>
    <lineage>
        <taxon>Eukaryota</taxon>
        <taxon>Fungi</taxon>
        <taxon>Dikarya</taxon>
        <taxon>Ascomycota</taxon>
        <taxon>Saccharomycotina</taxon>
        <taxon>Saccharomycetes</taxon>
        <taxon>Phaffomycetales</taxon>
        <taxon>Phaffomycetaceae</taxon>
        <taxon>Cyberlindnera</taxon>
    </lineage>
</organism>
<evidence type="ECO:0000256" key="8">
    <source>
        <dbReference type="SAM" id="MobiDB-lite"/>
    </source>
</evidence>
<feature type="domain" description="ABC transporter" evidence="10">
    <location>
        <begin position="498"/>
        <end position="739"/>
    </location>
</feature>
<dbReference type="InterPro" id="IPR027417">
    <property type="entry name" value="P-loop_NTPase"/>
</dbReference>
<dbReference type="SMART" id="SM00382">
    <property type="entry name" value="AAA"/>
    <property type="match status" value="1"/>
</dbReference>
<comment type="similarity">
    <text evidence="2">Belongs to the ABC transporter superfamily. ABCB family. Mitochondrial peptide exporter (TC 3.A.1.212) subfamily.</text>
</comment>
<evidence type="ECO:0000259" key="10">
    <source>
        <dbReference type="PROSITE" id="PS50893"/>
    </source>
</evidence>
<feature type="transmembrane region" description="Helical" evidence="9">
    <location>
        <begin position="300"/>
        <end position="317"/>
    </location>
</feature>
<evidence type="ECO:0000256" key="5">
    <source>
        <dbReference type="ARBA" id="ARBA00022840"/>
    </source>
</evidence>
<dbReference type="EMBL" id="LK052900">
    <property type="protein sequence ID" value="CDR44736.1"/>
    <property type="molecule type" value="Genomic_DNA"/>
</dbReference>
<dbReference type="CDD" id="cd03249">
    <property type="entry name" value="ABC_MTABC3_MDL1_MDL2"/>
    <property type="match status" value="1"/>
</dbReference>
<dbReference type="GO" id="GO:0005524">
    <property type="term" value="F:ATP binding"/>
    <property type="evidence" value="ECO:0007669"/>
    <property type="project" value="UniProtKB-KW"/>
</dbReference>
<keyword evidence="5" id="KW-0067">ATP-binding</keyword>
<dbReference type="PROSITE" id="PS50893">
    <property type="entry name" value="ABC_TRANSPORTER_2"/>
    <property type="match status" value="1"/>
</dbReference>
<dbReference type="FunFam" id="3.40.50.300:FF:000218">
    <property type="entry name" value="Multidrug ABC transporter ATP-binding protein"/>
    <property type="match status" value="1"/>
</dbReference>
<evidence type="ECO:0000259" key="11">
    <source>
        <dbReference type="PROSITE" id="PS50929"/>
    </source>
</evidence>